<sequence>MESLPECKGSPAPCSIPSPSVPHTWLRFPPGPPVSLIQTHMRHGPAMRTAQPSPTNRRPPSTPAAPRAPGHPPGHASLPL</sequence>
<feature type="region of interest" description="Disordered" evidence="1">
    <location>
        <begin position="41"/>
        <end position="80"/>
    </location>
</feature>
<evidence type="ECO:0000256" key="1">
    <source>
        <dbReference type="SAM" id="MobiDB-lite"/>
    </source>
</evidence>
<reference evidence="2" key="2">
    <citation type="journal article" date="2015" name="Data Brief">
        <title>Shoot transcriptome of the giant reed, Arundo donax.</title>
        <authorList>
            <person name="Barrero R.A."/>
            <person name="Guerrero F.D."/>
            <person name="Moolhuijzen P."/>
            <person name="Goolsby J.A."/>
            <person name="Tidwell J."/>
            <person name="Bellgard S.E."/>
            <person name="Bellgard M.I."/>
        </authorList>
    </citation>
    <scope>NUCLEOTIDE SEQUENCE</scope>
    <source>
        <tissue evidence="2">Shoot tissue taken approximately 20 cm above the soil surface</tissue>
    </source>
</reference>
<protein>
    <submittedName>
        <fullName evidence="2">Uncharacterized protein</fullName>
    </submittedName>
</protein>
<name>A0A0A9DHP5_ARUDO</name>
<dbReference type="EMBL" id="GBRH01214578">
    <property type="protein sequence ID" value="JAD83317.1"/>
    <property type="molecule type" value="Transcribed_RNA"/>
</dbReference>
<feature type="region of interest" description="Disordered" evidence="1">
    <location>
        <begin position="1"/>
        <end position="22"/>
    </location>
</feature>
<feature type="compositionally biased region" description="Low complexity" evidence="1">
    <location>
        <begin position="52"/>
        <end position="80"/>
    </location>
</feature>
<organism evidence="2">
    <name type="scientific">Arundo donax</name>
    <name type="common">Giant reed</name>
    <name type="synonym">Donax arundinaceus</name>
    <dbReference type="NCBI Taxonomy" id="35708"/>
    <lineage>
        <taxon>Eukaryota</taxon>
        <taxon>Viridiplantae</taxon>
        <taxon>Streptophyta</taxon>
        <taxon>Embryophyta</taxon>
        <taxon>Tracheophyta</taxon>
        <taxon>Spermatophyta</taxon>
        <taxon>Magnoliopsida</taxon>
        <taxon>Liliopsida</taxon>
        <taxon>Poales</taxon>
        <taxon>Poaceae</taxon>
        <taxon>PACMAD clade</taxon>
        <taxon>Arundinoideae</taxon>
        <taxon>Arundineae</taxon>
        <taxon>Arundo</taxon>
    </lineage>
</organism>
<reference evidence="2" key="1">
    <citation type="submission" date="2014-09" db="EMBL/GenBank/DDBJ databases">
        <authorList>
            <person name="Magalhaes I.L.F."/>
            <person name="Oliveira U."/>
            <person name="Santos F.R."/>
            <person name="Vidigal T.H.D.A."/>
            <person name="Brescovit A.D."/>
            <person name="Santos A.J."/>
        </authorList>
    </citation>
    <scope>NUCLEOTIDE SEQUENCE</scope>
    <source>
        <tissue evidence="2">Shoot tissue taken approximately 20 cm above the soil surface</tissue>
    </source>
</reference>
<accession>A0A0A9DHP5</accession>
<proteinExistence type="predicted"/>
<dbReference type="AlphaFoldDB" id="A0A0A9DHP5"/>
<evidence type="ECO:0000313" key="2">
    <source>
        <dbReference type="EMBL" id="JAD83317.1"/>
    </source>
</evidence>